<evidence type="ECO:0000313" key="3">
    <source>
        <dbReference type="Proteomes" id="UP001295740"/>
    </source>
</evidence>
<sequence>MLDNPSLIYEGPDDHNHTLARPRAPLVLLHDGGGTTFSYHLLDPMDRPVWAIYNARLDEGGYWEGGIPQMAAHYIELIGGVLPEGGEILLGGWSLGGMLALEMAWQLANRPPPTTTSKPRFTVIGMIFIDSVYPKRLGELRGNAMPSPSAQPIVKTAEELKAMKLREKVDLNMTHARLMVGRWEMPDWPGREGEVPPTVLLRAKELVVEAEEERKGGSEVGAGVVDKKQEEGERGPVVKKSFVDYTRDFKMLGWDEYSEARGGFIKKVVDIEGHHFSIFKTEHLEDVTNKIIAAAKFLDEPNF</sequence>
<feature type="domain" description="Thioesterase" evidence="1">
    <location>
        <begin position="25"/>
        <end position="110"/>
    </location>
</feature>
<dbReference type="EMBL" id="CAUWAG010000012">
    <property type="protein sequence ID" value="CAJ2509171.1"/>
    <property type="molecule type" value="Genomic_DNA"/>
</dbReference>
<reference evidence="2" key="1">
    <citation type="submission" date="2023-10" db="EMBL/GenBank/DDBJ databases">
        <authorList>
            <person name="Hackl T."/>
        </authorList>
    </citation>
    <scope>NUCLEOTIDE SEQUENCE</scope>
</reference>
<dbReference type="Proteomes" id="UP001295740">
    <property type="component" value="Unassembled WGS sequence"/>
</dbReference>
<dbReference type="Pfam" id="PF00975">
    <property type="entry name" value="Thioesterase"/>
    <property type="match status" value="1"/>
</dbReference>
<dbReference type="SUPFAM" id="SSF53474">
    <property type="entry name" value="alpha/beta-Hydrolases"/>
    <property type="match status" value="1"/>
</dbReference>
<comment type="caution">
    <text evidence="2">The sequence shown here is derived from an EMBL/GenBank/DDBJ whole genome shotgun (WGS) entry which is preliminary data.</text>
</comment>
<dbReference type="Gene3D" id="3.40.50.1820">
    <property type="entry name" value="alpha/beta hydrolase"/>
    <property type="match status" value="1"/>
</dbReference>
<dbReference type="InterPro" id="IPR001031">
    <property type="entry name" value="Thioesterase"/>
</dbReference>
<dbReference type="InterPro" id="IPR029058">
    <property type="entry name" value="AB_hydrolase_fold"/>
</dbReference>
<evidence type="ECO:0000313" key="2">
    <source>
        <dbReference type="EMBL" id="CAJ2509171.1"/>
    </source>
</evidence>
<protein>
    <submittedName>
        <fullName evidence="2">Uu.00g141970.m01.CDS01</fullName>
    </submittedName>
</protein>
<gene>
    <name evidence="2" type="ORF">KHLLAP_LOCUS9639</name>
</gene>
<accession>A0AAI8VQG9</accession>
<proteinExistence type="predicted"/>
<dbReference type="AlphaFoldDB" id="A0AAI8VQG9"/>
<organism evidence="2 3">
    <name type="scientific">Anthostomella pinea</name>
    <dbReference type="NCBI Taxonomy" id="933095"/>
    <lineage>
        <taxon>Eukaryota</taxon>
        <taxon>Fungi</taxon>
        <taxon>Dikarya</taxon>
        <taxon>Ascomycota</taxon>
        <taxon>Pezizomycotina</taxon>
        <taxon>Sordariomycetes</taxon>
        <taxon>Xylariomycetidae</taxon>
        <taxon>Xylariales</taxon>
        <taxon>Xylariaceae</taxon>
        <taxon>Anthostomella</taxon>
    </lineage>
</organism>
<keyword evidence="3" id="KW-1185">Reference proteome</keyword>
<evidence type="ECO:0000259" key="1">
    <source>
        <dbReference type="Pfam" id="PF00975"/>
    </source>
</evidence>
<name>A0AAI8VQG9_9PEZI</name>